<feature type="region of interest" description="Disordered" evidence="1">
    <location>
        <begin position="57"/>
        <end position="94"/>
    </location>
</feature>
<proteinExistence type="predicted"/>
<dbReference type="OrthoDB" id="6378952at2759"/>
<name>A0A482XA31_LAOST</name>
<evidence type="ECO:0000256" key="1">
    <source>
        <dbReference type="SAM" id="MobiDB-lite"/>
    </source>
</evidence>
<gene>
    <name evidence="2" type="ORF">LSTR_LSTR004158</name>
</gene>
<sequence>MGIRSKCLRDGQMLVVEVSGFLCKPCNKFSSSKEESDMHLRSYTHYKTFSKLVKAKAQIEKGKERDDMTKNGEEGEDEGEDGNTEEQLNESDKL</sequence>
<reference evidence="2 3" key="1">
    <citation type="journal article" date="2017" name="Gigascience">
        <title>Genome sequence of the small brown planthopper, Laodelphax striatellus.</title>
        <authorList>
            <person name="Zhu J."/>
            <person name="Jiang F."/>
            <person name="Wang X."/>
            <person name="Yang P."/>
            <person name="Bao Y."/>
            <person name="Zhao W."/>
            <person name="Wang W."/>
            <person name="Lu H."/>
            <person name="Wang Q."/>
            <person name="Cui N."/>
            <person name="Li J."/>
            <person name="Chen X."/>
            <person name="Luo L."/>
            <person name="Yu J."/>
            <person name="Kang L."/>
            <person name="Cui F."/>
        </authorList>
    </citation>
    <scope>NUCLEOTIDE SEQUENCE [LARGE SCALE GENOMIC DNA]</scope>
    <source>
        <strain evidence="2">Lst14</strain>
    </source>
</reference>
<dbReference type="Proteomes" id="UP000291343">
    <property type="component" value="Unassembled WGS sequence"/>
</dbReference>
<dbReference type="EMBL" id="QKKF02015211">
    <property type="protein sequence ID" value="RZF42350.1"/>
    <property type="molecule type" value="Genomic_DNA"/>
</dbReference>
<evidence type="ECO:0000313" key="3">
    <source>
        <dbReference type="Proteomes" id="UP000291343"/>
    </source>
</evidence>
<feature type="compositionally biased region" description="Basic and acidic residues" evidence="1">
    <location>
        <begin position="57"/>
        <end position="73"/>
    </location>
</feature>
<organism evidence="2 3">
    <name type="scientific">Laodelphax striatellus</name>
    <name type="common">Small brown planthopper</name>
    <name type="synonym">Delphax striatella</name>
    <dbReference type="NCBI Taxonomy" id="195883"/>
    <lineage>
        <taxon>Eukaryota</taxon>
        <taxon>Metazoa</taxon>
        <taxon>Ecdysozoa</taxon>
        <taxon>Arthropoda</taxon>
        <taxon>Hexapoda</taxon>
        <taxon>Insecta</taxon>
        <taxon>Pterygota</taxon>
        <taxon>Neoptera</taxon>
        <taxon>Paraneoptera</taxon>
        <taxon>Hemiptera</taxon>
        <taxon>Auchenorrhyncha</taxon>
        <taxon>Fulgoroidea</taxon>
        <taxon>Delphacidae</taxon>
        <taxon>Criomorphinae</taxon>
        <taxon>Laodelphax</taxon>
    </lineage>
</organism>
<dbReference type="AlphaFoldDB" id="A0A482XA31"/>
<accession>A0A482XA31</accession>
<dbReference type="InParanoid" id="A0A482XA31"/>
<keyword evidence="3" id="KW-1185">Reference proteome</keyword>
<evidence type="ECO:0000313" key="2">
    <source>
        <dbReference type="EMBL" id="RZF42350.1"/>
    </source>
</evidence>
<protein>
    <recommendedName>
        <fullName evidence="4">C2H2-type domain-containing protein</fullName>
    </recommendedName>
</protein>
<comment type="caution">
    <text evidence="2">The sequence shown here is derived from an EMBL/GenBank/DDBJ whole genome shotgun (WGS) entry which is preliminary data.</text>
</comment>
<feature type="compositionally biased region" description="Acidic residues" evidence="1">
    <location>
        <begin position="74"/>
        <end position="94"/>
    </location>
</feature>
<evidence type="ECO:0008006" key="4">
    <source>
        <dbReference type="Google" id="ProtNLM"/>
    </source>
</evidence>